<evidence type="ECO:0000313" key="2">
    <source>
        <dbReference type="Proteomes" id="UP000007842"/>
    </source>
</evidence>
<sequence>MHERRLPATARRPGRGPGAYSVAGAVATERTRWTCGCRGRPLW</sequence>
<proteinExistence type="predicted"/>
<dbReference type="Proteomes" id="UP000007842">
    <property type="component" value="Plasmid pSCATT"/>
</dbReference>
<organism evidence="1 2">
    <name type="scientific">Streptantibioticus cattleyicolor (strain ATCC 35852 / DSM 46488 / JCM 4925 / NBRC 14057 / NRRL 8057)</name>
    <name type="common">Streptomyces cattleya</name>
    <dbReference type="NCBI Taxonomy" id="1003195"/>
    <lineage>
        <taxon>Bacteria</taxon>
        <taxon>Bacillati</taxon>
        <taxon>Actinomycetota</taxon>
        <taxon>Actinomycetes</taxon>
        <taxon>Kitasatosporales</taxon>
        <taxon>Streptomycetaceae</taxon>
        <taxon>Streptantibioticus</taxon>
    </lineage>
</organism>
<evidence type="ECO:0000313" key="1">
    <source>
        <dbReference type="EMBL" id="AEW99109.1"/>
    </source>
</evidence>
<gene>
    <name evidence="1" type="ordered locus">SCATT_p09160</name>
</gene>
<dbReference type="EMBL" id="CP003229">
    <property type="protein sequence ID" value="AEW99109.1"/>
    <property type="molecule type" value="Genomic_DNA"/>
</dbReference>
<keyword evidence="1" id="KW-0614">Plasmid</keyword>
<reference evidence="2" key="1">
    <citation type="submission" date="2011-12" db="EMBL/GenBank/DDBJ databases">
        <title>Complete genome sequence of Streptomyces cattleya strain DSM 46488.</title>
        <authorList>
            <person name="Ou H.-Y."/>
            <person name="Li P."/>
            <person name="Zhao C."/>
            <person name="O'Hagan D."/>
            <person name="Deng Z."/>
        </authorList>
    </citation>
    <scope>NUCLEOTIDE SEQUENCE [LARGE SCALE GENOMIC DNA]</scope>
    <source>
        <strain evidence="2">ATCC 35852 / DSM 46488 / JCM 4925 / NBRC 14057 / NRRL 8057</strain>
        <plasmid evidence="2">Plasmid pSCATT</plasmid>
    </source>
</reference>
<protein>
    <submittedName>
        <fullName evidence="1">Uncharacterized protein</fullName>
    </submittedName>
</protein>
<dbReference type="PATRIC" id="fig|1003195.29.peg.6711"/>
<keyword evidence="2" id="KW-1185">Reference proteome</keyword>
<dbReference type="HOGENOM" id="CLU_3240051_0_0_11"/>
<name>G8XDG3_STREN</name>
<accession>G8XDG3</accession>
<geneLocation type="plasmid" evidence="1 2">
    <name>pSCATT</name>
</geneLocation>
<dbReference type="KEGG" id="scy:SCATT_p09160"/>
<dbReference type="AlphaFoldDB" id="G8XDG3"/>